<evidence type="ECO:0000313" key="3">
    <source>
        <dbReference type="Proteomes" id="UP000262969"/>
    </source>
</evidence>
<dbReference type="Proteomes" id="UP000262969">
    <property type="component" value="Unassembled WGS sequence"/>
</dbReference>
<feature type="transmembrane region" description="Helical" evidence="1">
    <location>
        <begin position="20"/>
        <end position="37"/>
    </location>
</feature>
<comment type="caution">
    <text evidence="2">The sequence shown here is derived from an EMBL/GenBank/DDBJ whole genome shotgun (WGS) entry which is preliminary data.</text>
</comment>
<organism evidence="2 3">
    <name type="scientific">Lachnoclostridium phytofermentans</name>
    <dbReference type="NCBI Taxonomy" id="66219"/>
    <lineage>
        <taxon>Bacteria</taxon>
        <taxon>Bacillati</taxon>
        <taxon>Bacillota</taxon>
        <taxon>Clostridia</taxon>
        <taxon>Lachnospirales</taxon>
        <taxon>Lachnospiraceae</taxon>
    </lineage>
</organism>
<keyword evidence="1" id="KW-0812">Transmembrane</keyword>
<dbReference type="EMBL" id="DPVV01000071">
    <property type="protein sequence ID" value="HCL01173.1"/>
    <property type="molecule type" value="Genomic_DNA"/>
</dbReference>
<proteinExistence type="predicted"/>
<sequence>MRWRESFARFMVGRYGSDAFSRAMSVIAMVFLLLSWFVLPQVFYTLALILIIYSTFRVFSRNHQQRYKENLFYTIQVDKIKYYISKIKYRKSQSKTHHIYSCPQCKQKIRVPRGKGKIMVRCPKCQTEFMKKS</sequence>
<gene>
    <name evidence="2" type="ORF">DHW61_01965</name>
</gene>
<evidence type="ECO:0000256" key="1">
    <source>
        <dbReference type="SAM" id="Phobius"/>
    </source>
</evidence>
<name>A0A3D2X3G7_9FIRM</name>
<accession>A0A3D2X3G7</accession>
<keyword evidence="1" id="KW-1133">Transmembrane helix</keyword>
<reference evidence="2 3" key="1">
    <citation type="journal article" date="2018" name="Nat. Biotechnol.">
        <title>A standardized bacterial taxonomy based on genome phylogeny substantially revises the tree of life.</title>
        <authorList>
            <person name="Parks D.H."/>
            <person name="Chuvochina M."/>
            <person name="Waite D.W."/>
            <person name="Rinke C."/>
            <person name="Skarshewski A."/>
            <person name="Chaumeil P.A."/>
            <person name="Hugenholtz P."/>
        </authorList>
    </citation>
    <scope>NUCLEOTIDE SEQUENCE [LARGE SCALE GENOMIC DNA]</scope>
    <source>
        <strain evidence="2">UBA11728</strain>
    </source>
</reference>
<dbReference type="AlphaFoldDB" id="A0A3D2X3G7"/>
<evidence type="ECO:0000313" key="2">
    <source>
        <dbReference type="EMBL" id="HCL01173.1"/>
    </source>
</evidence>
<protein>
    <recommendedName>
        <fullName evidence="4">Zn-finger containing protein</fullName>
    </recommendedName>
</protein>
<evidence type="ECO:0008006" key="4">
    <source>
        <dbReference type="Google" id="ProtNLM"/>
    </source>
</evidence>
<dbReference type="Gene3D" id="2.20.28.160">
    <property type="match status" value="1"/>
</dbReference>
<keyword evidence="1" id="KW-0472">Membrane</keyword>
<feature type="transmembrane region" description="Helical" evidence="1">
    <location>
        <begin position="43"/>
        <end position="60"/>
    </location>
</feature>